<gene>
    <name evidence="1" type="ORF">I3X05_12965</name>
</gene>
<dbReference type="EMBL" id="CP065217">
    <property type="protein sequence ID" value="QPL52903.1"/>
    <property type="molecule type" value="Genomic_DNA"/>
</dbReference>
<proteinExistence type="predicted"/>
<reference evidence="1 2" key="1">
    <citation type="submission" date="2020-11" db="EMBL/GenBank/DDBJ databases">
        <title>Complete and Circularized Genome Assembly of a human isolate of Vibrio navarrensis biotype pommerensis with MiSeq and MinION Sequence Data.</title>
        <authorList>
            <person name="Schwartz K."/>
            <person name="Borowiak M."/>
            <person name="Deneke C."/>
            <person name="Balau V."/>
            <person name="Metelmann C."/>
            <person name="Strauch E."/>
        </authorList>
    </citation>
    <scope>NUCLEOTIDE SEQUENCE [LARGE SCALE GENOMIC DNA]</scope>
    <source>
        <strain evidence="1 2">20-VB00237</strain>
    </source>
</reference>
<organism evidence="1 2">
    <name type="scientific">Vibrio navarrensis</name>
    <dbReference type="NCBI Taxonomy" id="29495"/>
    <lineage>
        <taxon>Bacteria</taxon>
        <taxon>Pseudomonadati</taxon>
        <taxon>Pseudomonadota</taxon>
        <taxon>Gammaproteobacteria</taxon>
        <taxon>Vibrionales</taxon>
        <taxon>Vibrionaceae</taxon>
        <taxon>Vibrio</taxon>
    </lineage>
</organism>
<sequence>MKFVYHKDGGGTHAMRFAHGNESAENNYGYWVTPDIASWYQLKGGESQ</sequence>
<accession>A0AAJ4I9X6</accession>
<protein>
    <submittedName>
        <fullName evidence="1">Uncharacterized protein</fullName>
    </submittedName>
</protein>
<name>A0AAJ4I9X6_9VIBR</name>
<dbReference type="Proteomes" id="UP000594435">
    <property type="component" value="Chromosome 1"/>
</dbReference>
<evidence type="ECO:0000313" key="1">
    <source>
        <dbReference type="EMBL" id="QPL52903.1"/>
    </source>
</evidence>
<evidence type="ECO:0000313" key="2">
    <source>
        <dbReference type="Proteomes" id="UP000594435"/>
    </source>
</evidence>
<dbReference type="RefSeq" id="WP_171816722.1">
    <property type="nucleotide sequence ID" value="NZ_CP065217.1"/>
</dbReference>
<dbReference type="AlphaFoldDB" id="A0AAJ4I9X6"/>